<feature type="domain" description="N-acetyltransferase" evidence="3">
    <location>
        <begin position="5"/>
        <end position="155"/>
    </location>
</feature>
<dbReference type="InterPro" id="IPR050680">
    <property type="entry name" value="YpeA/RimI_acetyltransf"/>
</dbReference>
<dbReference type="InterPro" id="IPR016181">
    <property type="entry name" value="Acyl_CoA_acyltransferase"/>
</dbReference>
<dbReference type="RefSeq" id="WP_046842483.1">
    <property type="nucleotide sequence ID" value="NZ_CP011389.1"/>
</dbReference>
<dbReference type="PROSITE" id="PS51186">
    <property type="entry name" value="GNAT"/>
    <property type="match status" value="1"/>
</dbReference>
<proteinExistence type="predicted"/>
<dbReference type="EMBL" id="CP011389">
    <property type="protein sequence ID" value="AKH15907.1"/>
    <property type="molecule type" value="Genomic_DNA"/>
</dbReference>
<dbReference type="SUPFAM" id="SSF55729">
    <property type="entry name" value="Acyl-CoA N-acyltransferases (Nat)"/>
    <property type="match status" value="1"/>
</dbReference>
<dbReference type="OrthoDB" id="9805924at2"/>
<dbReference type="KEGG" id="dch:SY84_01315"/>
<dbReference type="AlphaFoldDB" id="A0A0F7JJN5"/>
<keyword evidence="1 4" id="KW-0808">Transferase</keyword>
<evidence type="ECO:0000256" key="2">
    <source>
        <dbReference type="ARBA" id="ARBA00023315"/>
    </source>
</evidence>
<dbReference type="Gene3D" id="3.40.630.30">
    <property type="match status" value="1"/>
</dbReference>
<keyword evidence="5" id="KW-1185">Reference proteome</keyword>
<dbReference type="GO" id="GO:0016747">
    <property type="term" value="F:acyltransferase activity, transferring groups other than amino-acyl groups"/>
    <property type="evidence" value="ECO:0007669"/>
    <property type="project" value="InterPro"/>
</dbReference>
<dbReference type="PANTHER" id="PTHR43420:SF47">
    <property type="entry name" value="N-ACETYLTRANSFERASE DOMAIN-CONTAINING PROTEIN"/>
    <property type="match status" value="1"/>
</dbReference>
<keyword evidence="2" id="KW-0012">Acyltransferase</keyword>
<sequence length="155" mass="16901">MTDARDLRPIPPAQAQTALPALRTLRPDSPHTATPDTLRAFLSATGPEGYALVGAFEPGREEAAAVAGYRVMHLLYAGRTLYVDDLSTLPEFRGRGHARALLHWLDARARDLDCAELHLDAGVGETRHAAHRLYHRAGMNITAYHFSLPLGRGTA</sequence>
<dbReference type="CDD" id="cd04301">
    <property type="entry name" value="NAT_SF"/>
    <property type="match status" value="1"/>
</dbReference>
<organism evidence="4 5">
    <name type="scientific">Deinococcus soli</name>
    <name type="common">ex Cha et al. 2016</name>
    <dbReference type="NCBI Taxonomy" id="1309411"/>
    <lineage>
        <taxon>Bacteria</taxon>
        <taxon>Thermotogati</taxon>
        <taxon>Deinococcota</taxon>
        <taxon>Deinococci</taxon>
        <taxon>Deinococcales</taxon>
        <taxon>Deinococcaceae</taxon>
        <taxon>Deinococcus</taxon>
    </lineage>
</organism>
<name>A0A0F7JJN5_9DEIO</name>
<dbReference type="Proteomes" id="UP000034024">
    <property type="component" value="Chromosome"/>
</dbReference>
<protein>
    <submittedName>
        <fullName evidence="4">GNAT family acetyltransferase</fullName>
    </submittedName>
</protein>
<evidence type="ECO:0000259" key="3">
    <source>
        <dbReference type="PROSITE" id="PS51186"/>
    </source>
</evidence>
<accession>A0A0F7JJN5</accession>
<reference evidence="4 5" key="1">
    <citation type="submission" date="2015-01" db="EMBL/GenBank/DDBJ databases">
        <title>Deinococcus soli/N5/whole genome sequencing.</title>
        <authorList>
            <person name="Kim M.K."/>
            <person name="Srinivasan S."/>
            <person name="Lee J.-J."/>
        </authorList>
    </citation>
    <scope>NUCLEOTIDE SEQUENCE [LARGE SCALE GENOMIC DNA]</scope>
    <source>
        <strain evidence="4 5">N5</strain>
    </source>
</reference>
<dbReference type="PANTHER" id="PTHR43420">
    <property type="entry name" value="ACETYLTRANSFERASE"/>
    <property type="match status" value="1"/>
</dbReference>
<dbReference type="PATRIC" id="fig|1309411.5.peg.270"/>
<dbReference type="Pfam" id="PF00583">
    <property type="entry name" value="Acetyltransf_1"/>
    <property type="match status" value="1"/>
</dbReference>
<dbReference type="InterPro" id="IPR000182">
    <property type="entry name" value="GNAT_dom"/>
</dbReference>
<evidence type="ECO:0000256" key="1">
    <source>
        <dbReference type="ARBA" id="ARBA00022679"/>
    </source>
</evidence>
<gene>
    <name evidence="4" type="ORF">SY84_01315</name>
</gene>
<evidence type="ECO:0000313" key="4">
    <source>
        <dbReference type="EMBL" id="AKH15907.1"/>
    </source>
</evidence>
<evidence type="ECO:0000313" key="5">
    <source>
        <dbReference type="Proteomes" id="UP000034024"/>
    </source>
</evidence>